<dbReference type="RefSeq" id="WP_188705287.1">
    <property type="nucleotide sequence ID" value="NZ_BMLX01000004.1"/>
</dbReference>
<dbReference type="EMBL" id="BMLX01000004">
    <property type="protein sequence ID" value="GGP23123.1"/>
    <property type="molecule type" value="Genomic_DNA"/>
</dbReference>
<keyword evidence="10" id="KW-0503">Monooxygenase</keyword>
<feature type="domain" description="Biopterin-dependent aromatic amino acid hydroxylase family profile" evidence="13">
    <location>
        <begin position="1"/>
        <end position="296"/>
    </location>
</feature>
<dbReference type="PROSITE" id="PS51410">
    <property type="entry name" value="BH4_AAA_HYDROXYL_2"/>
    <property type="match status" value="1"/>
</dbReference>
<organism evidence="14 15">
    <name type="scientific">Silvimonas iriomotensis</name>
    <dbReference type="NCBI Taxonomy" id="449662"/>
    <lineage>
        <taxon>Bacteria</taxon>
        <taxon>Pseudomonadati</taxon>
        <taxon>Pseudomonadota</taxon>
        <taxon>Betaproteobacteria</taxon>
        <taxon>Neisseriales</taxon>
        <taxon>Chitinibacteraceae</taxon>
        <taxon>Silvimonas</taxon>
    </lineage>
</organism>
<dbReference type="CDD" id="cd03348">
    <property type="entry name" value="pro_PheOH"/>
    <property type="match status" value="1"/>
</dbReference>
<evidence type="ECO:0000256" key="6">
    <source>
        <dbReference type="ARBA" id="ARBA00020276"/>
    </source>
</evidence>
<evidence type="ECO:0000256" key="7">
    <source>
        <dbReference type="ARBA" id="ARBA00022723"/>
    </source>
</evidence>
<evidence type="ECO:0000256" key="5">
    <source>
        <dbReference type="ARBA" id="ARBA00011995"/>
    </source>
</evidence>
<dbReference type="PANTHER" id="PTHR11473:SF24">
    <property type="entry name" value="PHENYLALANINE-4-HYDROXYLASE"/>
    <property type="match status" value="1"/>
</dbReference>
<evidence type="ECO:0000256" key="12">
    <source>
        <dbReference type="ARBA" id="ARBA00029922"/>
    </source>
</evidence>
<dbReference type="InterPro" id="IPR001273">
    <property type="entry name" value="ArAA_hydroxylase"/>
</dbReference>
<dbReference type="InterPro" id="IPR019774">
    <property type="entry name" value="Aromatic-AA_hydroxylase_C"/>
</dbReference>
<reference evidence="15" key="1">
    <citation type="journal article" date="2019" name="Int. J. Syst. Evol. Microbiol.">
        <title>The Global Catalogue of Microorganisms (GCM) 10K type strain sequencing project: providing services to taxonomists for standard genome sequencing and annotation.</title>
        <authorList>
            <consortium name="The Broad Institute Genomics Platform"/>
            <consortium name="The Broad Institute Genome Sequencing Center for Infectious Disease"/>
            <person name="Wu L."/>
            <person name="Ma J."/>
        </authorList>
    </citation>
    <scope>NUCLEOTIDE SEQUENCE [LARGE SCALE GENOMIC DNA]</scope>
    <source>
        <strain evidence="15">CGMCC 1.8859</strain>
    </source>
</reference>
<dbReference type="InterPro" id="IPR036951">
    <property type="entry name" value="ArAA_hydroxylase_sf"/>
</dbReference>
<evidence type="ECO:0000256" key="8">
    <source>
        <dbReference type="ARBA" id="ARBA00023002"/>
    </source>
</evidence>
<dbReference type="InterPro" id="IPR036329">
    <property type="entry name" value="Aro-AA_hydroxylase_C_sf"/>
</dbReference>
<keyword evidence="15" id="KW-1185">Reference proteome</keyword>
<dbReference type="InterPro" id="IPR018301">
    <property type="entry name" value="ArAA_hydroxylase_Fe/CU_BS"/>
</dbReference>
<dbReference type="Proteomes" id="UP000637267">
    <property type="component" value="Unassembled WGS sequence"/>
</dbReference>
<gene>
    <name evidence="14" type="primary">phhA</name>
    <name evidence="14" type="ORF">GCM10010970_31230</name>
</gene>
<dbReference type="SUPFAM" id="SSF56534">
    <property type="entry name" value="Aromatic aminoacid monoxygenases, catalytic and oligomerization domains"/>
    <property type="match status" value="1"/>
</dbReference>
<protein>
    <recommendedName>
        <fullName evidence="6">Phenylalanine-4-hydroxylase</fullName>
        <ecNumber evidence="5">1.14.16.1</ecNumber>
    </recommendedName>
    <alternativeName>
        <fullName evidence="12">Phe-4-monooxygenase</fullName>
    </alternativeName>
</protein>
<dbReference type="Pfam" id="PF00351">
    <property type="entry name" value="Biopterin_H"/>
    <property type="match status" value="1"/>
</dbReference>
<dbReference type="PRINTS" id="PR00372">
    <property type="entry name" value="FYWHYDRXLASE"/>
</dbReference>
<dbReference type="InterPro" id="IPR005960">
    <property type="entry name" value="Phe-4-hydroxylase_mono"/>
</dbReference>
<accession>A0ABQ2PCS1</accession>
<evidence type="ECO:0000256" key="11">
    <source>
        <dbReference type="ARBA" id="ARBA00023232"/>
    </source>
</evidence>
<keyword evidence="9" id="KW-0408">Iron</keyword>
<evidence type="ECO:0000259" key="13">
    <source>
        <dbReference type="PROSITE" id="PS51410"/>
    </source>
</evidence>
<comment type="caution">
    <text evidence="14">The sequence shown here is derived from an EMBL/GenBank/DDBJ whole genome shotgun (WGS) entry which is preliminary data.</text>
</comment>
<keyword evidence="11" id="KW-0585">Phenylalanine catabolism</keyword>
<name>A0ABQ2PCS1_9NEIS</name>
<comment type="cofactor">
    <cofactor evidence="2">
        <name>Fe(2+)</name>
        <dbReference type="ChEBI" id="CHEBI:29033"/>
    </cofactor>
</comment>
<dbReference type="EC" id="1.14.16.1" evidence="5"/>
<evidence type="ECO:0000256" key="2">
    <source>
        <dbReference type="ARBA" id="ARBA00001954"/>
    </source>
</evidence>
<proteinExistence type="inferred from homology"/>
<evidence type="ECO:0000313" key="15">
    <source>
        <dbReference type="Proteomes" id="UP000637267"/>
    </source>
</evidence>
<keyword evidence="8" id="KW-0560">Oxidoreductase</keyword>
<evidence type="ECO:0000256" key="3">
    <source>
        <dbReference type="ARBA" id="ARBA00005088"/>
    </source>
</evidence>
<dbReference type="NCBIfam" id="TIGR01267">
    <property type="entry name" value="Phe4hydrox_mono"/>
    <property type="match status" value="1"/>
</dbReference>
<comment type="pathway">
    <text evidence="3">Amino-acid degradation; L-phenylalanine degradation; acetoacetate and fumarate from L-phenylalanine: step 1/6.</text>
</comment>
<dbReference type="Gene3D" id="1.10.800.10">
    <property type="entry name" value="Aromatic amino acid hydroxylase"/>
    <property type="match status" value="1"/>
</dbReference>
<comment type="similarity">
    <text evidence="4">Belongs to the biopterin-dependent aromatic amino acid hydroxylase family.</text>
</comment>
<evidence type="ECO:0000256" key="10">
    <source>
        <dbReference type="ARBA" id="ARBA00023033"/>
    </source>
</evidence>
<comment type="catalytic activity">
    <reaction evidence="1">
        <text>(6R)-L-erythro-5,6,7,8-tetrahydrobiopterin + L-phenylalanine + O2 = (4aS,6R)-4a-hydroxy-L-erythro-5,6,7,8-tetrahydrobiopterin + L-tyrosine</text>
        <dbReference type="Rhea" id="RHEA:20273"/>
        <dbReference type="ChEBI" id="CHEBI:15379"/>
        <dbReference type="ChEBI" id="CHEBI:15642"/>
        <dbReference type="ChEBI" id="CHEBI:58095"/>
        <dbReference type="ChEBI" id="CHEBI:58315"/>
        <dbReference type="ChEBI" id="CHEBI:59560"/>
        <dbReference type="EC" id="1.14.16.1"/>
    </reaction>
</comment>
<evidence type="ECO:0000313" key="14">
    <source>
        <dbReference type="EMBL" id="GGP23123.1"/>
    </source>
</evidence>
<dbReference type="PANTHER" id="PTHR11473">
    <property type="entry name" value="AROMATIC AMINO ACID HYDROXYLASE"/>
    <property type="match status" value="1"/>
</dbReference>
<dbReference type="PROSITE" id="PS00367">
    <property type="entry name" value="BH4_AAA_HYDROXYL_1"/>
    <property type="match status" value="1"/>
</dbReference>
<sequence length="296" mass="33230">MNQAEEFIVPDITVRKNAGLSHDADYTMPQPQDRYTKADHATWATLYARQVALLPGRACDEYLAGIAALQVSPERIPDFAELNRHLMAATGWQLVAVPGLIPGDVFFEHLAHRRFPVTWWIREPDNLDYLPEPDIFHDLFGHVPLLMDPVFADYVQAYGKGGVKADSLGGLDMLARLYWFTVEFGLINTPKGLRIYGAGILSSSSESHYSLESDSPNRLGFDLTRIMKTRYRYDSFQKTYFVIDSFEQLFKATEPDFAPLYAAIADKPEIPAGDILPGDTVLHRGTGEGWPDTEDA</sequence>
<keyword evidence="7" id="KW-0479">Metal-binding</keyword>
<evidence type="ECO:0000256" key="9">
    <source>
        <dbReference type="ARBA" id="ARBA00023004"/>
    </source>
</evidence>
<evidence type="ECO:0000256" key="1">
    <source>
        <dbReference type="ARBA" id="ARBA00001060"/>
    </source>
</evidence>
<dbReference type="NCBIfam" id="NF008877">
    <property type="entry name" value="PRK11913.1-2"/>
    <property type="match status" value="1"/>
</dbReference>
<evidence type="ECO:0000256" key="4">
    <source>
        <dbReference type="ARBA" id="ARBA00009712"/>
    </source>
</evidence>